<dbReference type="PANTHER" id="PTHR32089:SF112">
    <property type="entry name" value="LYSOZYME-LIKE PROTEIN-RELATED"/>
    <property type="match status" value="1"/>
</dbReference>
<evidence type="ECO:0000313" key="13">
    <source>
        <dbReference type="Proteomes" id="UP000321614"/>
    </source>
</evidence>
<keyword evidence="3" id="KW-0145">Chemotaxis</keyword>
<reference evidence="12 13" key="1">
    <citation type="submission" date="2019-07" db="EMBL/GenBank/DDBJ databases">
        <title>Rapid identification of Enteric Bacteria from Whole Genome Sequences (WGS) using Average Nucleotide Identity (ANI).</title>
        <authorList>
            <person name="Lane C."/>
        </authorList>
    </citation>
    <scope>NUCLEOTIDE SEQUENCE [LARGE SCALE GENOMIC DNA]</scope>
    <source>
        <strain evidence="12 13">2011D-8905</strain>
    </source>
</reference>
<evidence type="ECO:0000259" key="11">
    <source>
        <dbReference type="PROSITE" id="PS50111"/>
    </source>
</evidence>
<dbReference type="InterPro" id="IPR029151">
    <property type="entry name" value="Sensor-like_sf"/>
</dbReference>
<feature type="coiled-coil region" evidence="9">
    <location>
        <begin position="355"/>
        <end position="382"/>
    </location>
</feature>
<dbReference type="Pfam" id="PF00015">
    <property type="entry name" value="MCPsignal"/>
    <property type="match status" value="1"/>
</dbReference>
<evidence type="ECO:0000256" key="4">
    <source>
        <dbReference type="ARBA" id="ARBA00022692"/>
    </source>
</evidence>
<dbReference type="Proteomes" id="UP000321614">
    <property type="component" value="Unassembled WGS sequence"/>
</dbReference>
<dbReference type="PROSITE" id="PS50111">
    <property type="entry name" value="CHEMOTAXIS_TRANSDUC_2"/>
    <property type="match status" value="1"/>
</dbReference>
<dbReference type="SUPFAM" id="SSF58104">
    <property type="entry name" value="Methyl-accepting chemotaxis protein (MCP) signaling domain"/>
    <property type="match status" value="1"/>
</dbReference>
<comment type="caution">
    <text evidence="12">The sequence shown here is derived from an EMBL/GenBank/DDBJ whole genome shotgun (WGS) entry which is preliminary data.</text>
</comment>
<dbReference type="CDD" id="cd18773">
    <property type="entry name" value="PDC1_HK_sensor"/>
    <property type="match status" value="1"/>
</dbReference>
<evidence type="ECO:0000313" key="12">
    <source>
        <dbReference type="EMBL" id="TWO27138.1"/>
    </source>
</evidence>
<dbReference type="SMART" id="SM00283">
    <property type="entry name" value="MA"/>
    <property type="match status" value="1"/>
</dbReference>
<dbReference type="InterPro" id="IPR004089">
    <property type="entry name" value="MCPsignal_dom"/>
</dbReference>
<dbReference type="Gene3D" id="1.10.287.950">
    <property type="entry name" value="Methyl-accepting chemotaxis protein"/>
    <property type="match status" value="1"/>
</dbReference>
<evidence type="ECO:0000256" key="1">
    <source>
        <dbReference type="ARBA" id="ARBA00004651"/>
    </source>
</evidence>
<feature type="transmembrane region" description="Helical" evidence="10">
    <location>
        <begin position="291"/>
        <end position="313"/>
    </location>
</feature>
<dbReference type="Gene3D" id="1.20.120.1530">
    <property type="match status" value="1"/>
</dbReference>
<organism evidence="12 13">
    <name type="scientific">Campylobacter insulaenigrae</name>
    <dbReference type="NCBI Taxonomy" id="260714"/>
    <lineage>
        <taxon>Bacteria</taxon>
        <taxon>Pseudomonadati</taxon>
        <taxon>Campylobacterota</taxon>
        <taxon>Epsilonproteobacteria</taxon>
        <taxon>Campylobacterales</taxon>
        <taxon>Campylobacteraceae</taxon>
        <taxon>Campylobacter</taxon>
    </lineage>
</organism>
<keyword evidence="13" id="KW-1185">Reference proteome</keyword>
<gene>
    <name evidence="12" type="ORF">ZA01_02210</name>
</gene>
<keyword evidence="4 10" id="KW-0812">Transmembrane</keyword>
<dbReference type="SUPFAM" id="SSF103190">
    <property type="entry name" value="Sensory domain-like"/>
    <property type="match status" value="1"/>
</dbReference>
<evidence type="ECO:0000256" key="3">
    <source>
        <dbReference type="ARBA" id="ARBA00022500"/>
    </source>
</evidence>
<dbReference type="InterPro" id="IPR033479">
    <property type="entry name" value="dCache_1"/>
</dbReference>
<comment type="subcellular location">
    <subcellularLocation>
        <location evidence="1">Cell membrane</location>
        <topology evidence="1">Multi-pass membrane protein</topology>
    </subcellularLocation>
</comment>
<keyword evidence="9" id="KW-0175">Coiled coil</keyword>
<evidence type="ECO:0000256" key="5">
    <source>
        <dbReference type="ARBA" id="ARBA00022989"/>
    </source>
</evidence>
<dbReference type="EMBL" id="VOAW01000009">
    <property type="protein sequence ID" value="TWO27138.1"/>
    <property type="molecule type" value="Genomic_DNA"/>
</dbReference>
<dbReference type="PANTHER" id="PTHR32089">
    <property type="entry name" value="METHYL-ACCEPTING CHEMOTAXIS PROTEIN MCPB"/>
    <property type="match status" value="1"/>
</dbReference>
<keyword evidence="2" id="KW-1003">Cell membrane</keyword>
<evidence type="ECO:0000256" key="2">
    <source>
        <dbReference type="ARBA" id="ARBA00022475"/>
    </source>
</evidence>
<keyword evidence="6 10" id="KW-0472">Membrane</keyword>
<feature type="transmembrane region" description="Helical" evidence="10">
    <location>
        <begin position="6"/>
        <end position="29"/>
    </location>
</feature>
<sequence length="657" mass="74221">MNSLKTKIIAVLSIALFVIFTFFGVFSYLDSVNIFQQKSNESREFALQSVLTYTNNYLDREKQVLIEAANTLQLDPNIYQSSRIYSFIQNIARSSGFYNFYFTYVDSGDLIISSKSNNYADAVILLNPDGTKFNPKDRIWFKQTIQEKNTVITKPFVDVASNALTLGFSQPVFDSKNKLIGIISGDLPLDVFSNAINKFKFSQSARVLVFEDLFYVTPGKYILDEAGKPFIKALKDGYEIHKDKAFKYHSSLDNDERLATCGISNIGWNVCLTNSYNDYTKELKDIAVKNFIWFLIGFVILLSIIYLTISYLLTPLKDLKSNLANFFKYLNYEEKKYSPIIIKTKDEFKQMANYIDENINEIQKLRDQEHAIQEDINTIANEAKEGRFGKMLIFKSKNPSLNTLKTSINEMSATLCETITTDLSRILETFKQVEKENFKVQITTPVGIEKDVNTLIHNIAKMLVTSKELADALNIHSQNLNDSIMQLEQSSQQQVKSLGSISSAVEQIANSMTHMNQRGENVIQQSEDIAKIVSVIKEIAEQTNLLALNAAIEAARAGEHGRGFAVVADEVRNLAERTQKSLDEIDANTNLLTQSINEIVGSIAEQSKGINHINERISELELNTQTNLDISLSTSKISNNVSKIANEILEDVNKKEF</sequence>
<evidence type="ECO:0000256" key="8">
    <source>
        <dbReference type="PROSITE-ProRule" id="PRU00284"/>
    </source>
</evidence>
<evidence type="ECO:0000256" key="10">
    <source>
        <dbReference type="SAM" id="Phobius"/>
    </source>
</evidence>
<evidence type="ECO:0000256" key="9">
    <source>
        <dbReference type="SAM" id="Coils"/>
    </source>
</evidence>
<dbReference type="Pfam" id="PF02743">
    <property type="entry name" value="dCache_1"/>
    <property type="match status" value="1"/>
</dbReference>
<protein>
    <submittedName>
        <fullName evidence="12">Methyl-accepting chemotaxis protein</fullName>
    </submittedName>
</protein>
<evidence type="ECO:0000256" key="6">
    <source>
        <dbReference type="ARBA" id="ARBA00023136"/>
    </source>
</evidence>
<accession>A0ABY3G5C5</accession>
<keyword evidence="7 8" id="KW-0807">Transducer</keyword>
<keyword evidence="5 10" id="KW-1133">Transmembrane helix</keyword>
<proteinExistence type="predicted"/>
<name>A0ABY3G5C5_9BACT</name>
<evidence type="ECO:0000256" key="7">
    <source>
        <dbReference type="ARBA" id="ARBA00023224"/>
    </source>
</evidence>
<dbReference type="Gene3D" id="3.30.450.20">
    <property type="entry name" value="PAS domain"/>
    <property type="match status" value="2"/>
</dbReference>
<feature type="domain" description="Methyl-accepting transducer" evidence="11">
    <location>
        <begin position="478"/>
        <end position="657"/>
    </location>
</feature>